<evidence type="ECO:0000313" key="4">
    <source>
        <dbReference type="Proteomes" id="UP000187074"/>
    </source>
</evidence>
<dbReference type="SUPFAM" id="SSF46785">
    <property type="entry name" value="Winged helix' DNA-binding domain"/>
    <property type="match status" value="1"/>
</dbReference>
<proteinExistence type="predicted"/>
<name>A0A1R1AQ32_PAELA</name>
<dbReference type="Gene3D" id="1.10.10.10">
    <property type="entry name" value="Winged helix-like DNA-binding domain superfamily/Winged helix DNA-binding domain"/>
    <property type="match status" value="1"/>
</dbReference>
<protein>
    <submittedName>
        <fullName evidence="3">MarR family transcriptional regulator</fullName>
    </submittedName>
</protein>
<reference evidence="3 4" key="1">
    <citation type="submission" date="2016-11" db="EMBL/GenBank/DDBJ databases">
        <title>Paenibacillus species isolates.</title>
        <authorList>
            <person name="Beno S.M."/>
        </authorList>
    </citation>
    <scope>NUCLEOTIDE SEQUENCE [LARGE SCALE GENOMIC DNA]</scope>
    <source>
        <strain evidence="3 4">FSL F4-0100</strain>
    </source>
</reference>
<evidence type="ECO:0000259" key="2">
    <source>
        <dbReference type="PROSITE" id="PS50995"/>
    </source>
</evidence>
<dbReference type="GO" id="GO:0003700">
    <property type="term" value="F:DNA-binding transcription factor activity"/>
    <property type="evidence" value="ECO:0007669"/>
    <property type="project" value="InterPro"/>
</dbReference>
<dbReference type="PROSITE" id="PS50995">
    <property type="entry name" value="HTH_MARR_2"/>
    <property type="match status" value="1"/>
</dbReference>
<dbReference type="OrthoDB" id="166070at2"/>
<dbReference type="Proteomes" id="UP000187074">
    <property type="component" value="Unassembled WGS sequence"/>
</dbReference>
<sequence length="150" mass="17276">MDRNEEIFKVSSMFRALLKNISQEWNKSSAGKYNLSFPQFQVLYVLKLRGPLKVSELAEALSLTPPAITGLTDKLVAEGYLQKERAEDDRRVVNITLLEPGLDVIRKVKKDQKEMIQGFFNILAEEDIRHLRRIFSLMLSNLDKDNHNKG</sequence>
<dbReference type="STRING" id="1401.BK123_31080"/>
<dbReference type="Pfam" id="PF01047">
    <property type="entry name" value="MarR"/>
    <property type="match status" value="1"/>
</dbReference>
<evidence type="ECO:0000256" key="1">
    <source>
        <dbReference type="ARBA" id="ARBA00023125"/>
    </source>
</evidence>
<dbReference type="PANTHER" id="PTHR33164">
    <property type="entry name" value="TRANSCRIPTIONAL REGULATOR, MARR FAMILY"/>
    <property type="match status" value="1"/>
</dbReference>
<feature type="domain" description="HTH marR-type" evidence="2">
    <location>
        <begin position="3"/>
        <end position="140"/>
    </location>
</feature>
<dbReference type="InterPro" id="IPR039422">
    <property type="entry name" value="MarR/SlyA-like"/>
</dbReference>
<dbReference type="SMART" id="SM00347">
    <property type="entry name" value="HTH_MARR"/>
    <property type="match status" value="1"/>
</dbReference>
<dbReference type="EMBL" id="MRTF01000016">
    <property type="protein sequence ID" value="OME87683.1"/>
    <property type="molecule type" value="Genomic_DNA"/>
</dbReference>
<dbReference type="RefSeq" id="WP_076326213.1">
    <property type="nucleotide sequence ID" value="NZ_JBCMXI010000016.1"/>
</dbReference>
<dbReference type="InterPro" id="IPR036388">
    <property type="entry name" value="WH-like_DNA-bd_sf"/>
</dbReference>
<keyword evidence="1" id="KW-0238">DNA-binding</keyword>
<accession>A0A1R1AQ32</accession>
<comment type="caution">
    <text evidence="3">The sequence shown here is derived from an EMBL/GenBank/DDBJ whole genome shotgun (WGS) entry which is preliminary data.</text>
</comment>
<dbReference type="AlphaFoldDB" id="A0A1R1AQ32"/>
<dbReference type="GO" id="GO:0006950">
    <property type="term" value="P:response to stress"/>
    <property type="evidence" value="ECO:0007669"/>
    <property type="project" value="TreeGrafter"/>
</dbReference>
<dbReference type="InterPro" id="IPR000835">
    <property type="entry name" value="HTH_MarR-typ"/>
</dbReference>
<dbReference type="PRINTS" id="PR00598">
    <property type="entry name" value="HTHMARR"/>
</dbReference>
<dbReference type="GO" id="GO:0003677">
    <property type="term" value="F:DNA binding"/>
    <property type="evidence" value="ECO:0007669"/>
    <property type="project" value="UniProtKB-KW"/>
</dbReference>
<evidence type="ECO:0000313" key="3">
    <source>
        <dbReference type="EMBL" id="OME87683.1"/>
    </source>
</evidence>
<dbReference type="InterPro" id="IPR036390">
    <property type="entry name" value="WH_DNA-bd_sf"/>
</dbReference>
<dbReference type="PANTHER" id="PTHR33164:SF99">
    <property type="entry name" value="MARR FAMILY REGULATORY PROTEIN"/>
    <property type="match status" value="1"/>
</dbReference>
<gene>
    <name evidence="3" type="ORF">BK123_31080</name>
</gene>
<organism evidence="3 4">
    <name type="scientific">Paenibacillus lautus</name>
    <name type="common">Bacillus lautus</name>
    <dbReference type="NCBI Taxonomy" id="1401"/>
    <lineage>
        <taxon>Bacteria</taxon>
        <taxon>Bacillati</taxon>
        <taxon>Bacillota</taxon>
        <taxon>Bacilli</taxon>
        <taxon>Bacillales</taxon>
        <taxon>Paenibacillaceae</taxon>
        <taxon>Paenibacillus</taxon>
    </lineage>
</organism>